<dbReference type="InterPro" id="IPR001909">
    <property type="entry name" value="KRAB"/>
</dbReference>
<dbReference type="PANTHER" id="PTHR23232:SF163">
    <property type="entry name" value="ZINC FINGER PROTEIN 589"/>
    <property type="match status" value="1"/>
</dbReference>
<dbReference type="Proteomes" id="UP000291020">
    <property type="component" value="Unassembled WGS sequence"/>
</dbReference>
<keyword evidence="3" id="KW-1185">Reference proteome</keyword>
<dbReference type="Gene3D" id="6.10.140.140">
    <property type="match status" value="1"/>
</dbReference>
<dbReference type="InterPro" id="IPR036051">
    <property type="entry name" value="KRAB_dom_sf"/>
</dbReference>
<proteinExistence type="predicted"/>
<dbReference type="SMART" id="SM00349">
    <property type="entry name" value="KRAB"/>
    <property type="match status" value="1"/>
</dbReference>
<dbReference type="PANTHER" id="PTHR23232">
    <property type="entry name" value="KRAB DOMAIN C2H2 ZINC FINGER"/>
    <property type="match status" value="1"/>
</dbReference>
<dbReference type="GO" id="GO:0006355">
    <property type="term" value="P:regulation of DNA-templated transcription"/>
    <property type="evidence" value="ECO:0007669"/>
    <property type="project" value="InterPro"/>
</dbReference>
<dbReference type="InterPro" id="IPR050169">
    <property type="entry name" value="Krueppel_C2H2_ZnF"/>
</dbReference>
<dbReference type="CDD" id="cd07765">
    <property type="entry name" value="KRAB_A-box"/>
    <property type="match status" value="1"/>
</dbReference>
<reference evidence="2" key="3">
    <citation type="submission" date="2025-09" db="UniProtKB">
        <authorList>
            <consortium name="Ensembl"/>
        </authorList>
    </citation>
    <scope>IDENTIFICATION</scope>
</reference>
<evidence type="ECO:0000313" key="2">
    <source>
        <dbReference type="Ensembl" id="ENSGAGP00000014594.1"/>
    </source>
</evidence>
<accession>A0A452HI67</accession>
<dbReference type="AlphaFoldDB" id="A0A452HI67"/>
<name>A0A452HI67_9SAUR</name>
<evidence type="ECO:0000259" key="1">
    <source>
        <dbReference type="PROSITE" id="PS50805"/>
    </source>
</evidence>
<dbReference type="PROSITE" id="PS50805">
    <property type="entry name" value="KRAB"/>
    <property type="match status" value="1"/>
</dbReference>
<reference evidence="2" key="2">
    <citation type="submission" date="2025-08" db="UniProtKB">
        <authorList>
            <consortium name="Ensembl"/>
        </authorList>
    </citation>
    <scope>IDENTIFICATION</scope>
</reference>
<dbReference type="Ensembl" id="ENSGAGT00000016694.1">
    <property type="protein sequence ID" value="ENSGAGP00000014594.1"/>
    <property type="gene ID" value="ENSGAGG00000011090.1"/>
</dbReference>
<dbReference type="Pfam" id="PF01352">
    <property type="entry name" value="KRAB"/>
    <property type="match status" value="1"/>
</dbReference>
<organism evidence="2 3">
    <name type="scientific">Gopherus agassizii</name>
    <name type="common">Agassiz's desert tortoise</name>
    <dbReference type="NCBI Taxonomy" id="38772"/>
    <lineage>
        <taxon>Eukaryota</taxon>
        <taxon>Metazoa</taxon>
        <taxon>Chordata</taxon>
        <taxon>Craniata</taxon>
        <taxon>Vertebrata</taxon>
        <taxon>Euteleostomi</taxon>
        <taxon>Archelosauria</taxon>
        <taxon>Testudinata</taxon>
        <taxon>Testudines</taxon>
        <taxon>Cryptodira</taxon>
        <taxon>Durocryptodira</taxon>
        <taxon>Testudinoidea</taxon>
        <taxon>Testudinidae</taxon>
        <taxon>Gopherus</taxon>
    </lineage>
</organism>
<evidence type="ECO:0000313" key="3">
    <source>
        <dbReference type="Proteomes" id="UP000291020"/>
    </source>
</evidence>
<sequence>MTSGGLVTFEEVAMYFTREEGAVLDPTQRALYRDVMQENYENVTCWVRVTVPLGFRRGTAELRFMPAPQCHLCSTCTVLPPLCPQPEFSF</sequence>
<protein>
    <recommendedName>
        <fullName evidence="1">KRAB domain-containing protein</fullName>
    </recommendedName>
</protein>
<reference evidence="3" key="1">
    <citation type="journal article" date="2017" name="PLoS ONE">
        <title>The Agassiz's desert tortoise genome provides a resource for the conservation of a threatened species.</title>
        <authorList>
            <person name="Tollis M."/>
            <person name="DeNardo D.F."/>
            <person name="Cornelius J.A."/>
            <person name="Dolby G.A."/>
            <person name="Edwards T."/>
            <person name="Henen B.T."/>
            <person name="Karl A.E."/>
            <person name="Murphy R.W."/>
            <person name="Kusumi K."/>
        </authorList>
    </citation>
    <scope>NUCLEOTIDE SEQUENCE [LARGE SCALE GENOMIC DNA]</scope>
</reference>
<feature type="domain" description="KRAB" evidence="1">
    <location>
        <begin position="7"/>
        <end position="90"/>
    </location>
</feature>
<dbReference type="SUPFAM" id="SSF109640">
    <property type="entry name" value="KRAB domain (Kruppel-associated box)"/>
    <property type="match status" value="1"/>
</dbReference>